<accession>A0A1I7I5Y4</accession>
<protein>
    <submittedName>
        <fullName evidence="2">Uncharacterized protein</fullName>
    </submittedName>
</protein>
<feature type="transmembrane region" description="Helical" evidence="1">
    <location>
        <begin position="72"/>
        <end position="95"/>
    </location>
</feature>
<dbReference type="STRING" id="155865.SAMN05216515_13517"/>
<dbReference type="Proteomes" id="UP000198817">
    <property type="component" value="Unassembled WGS sequence"/>
</dbReference>
<gene>
    <name evidence="2" type="ORF">SAMN05216508_13218</name>
</gene>
<dbReference type="EMBL" id="FPBT01000032">
    <property type="protein sequence ID" value="SFU68369.1"/>
    <property type="molecule type" value="Genomic_DNA"/>
</dbReference>
<dbReference type="AlphaFoldDB" id="A0A1I7I5Y4"/>
<evidence type="ECO:0000313" key="3">
    <source>
        <dbReference type="Proteomes" id="UP000198817"/>
    </source>
</evidence>
<keyword evidence="1" id="KW-1133">Transmembrane helix</keyword>
<keyword evidence="1" id="KW-0812">Transmembrane</keyword>
<evidence type="ECO:0000256" key="1">
    <source>
        <dbReference type="SAM" id="Phobius"/>
    </source>
</evidence>
<organism evidence="2 3">
    <name type="scientific">Eubacterium pyruvativorans</name>
    <dbReference type="NCBI Taxonomy" id="155865"/>
    <lineage>
        <taxon>Bacteria</taxon>
        <taxon>Bacillati</taxon>
        <taxon>Bacillota</taxon>
        <taxon>Clostridia</taxon>
        <taxon>Eubacteriales</taxon>
        <taxon>Eubacteriaceae</taxon>
        <taxon>Eubacterium</taxon>
    </lineage>
</organism>
<keyword evidence="1" id="KW-0472">Membrane</keyword>
<feature type="transmembrane region" description="Helical" evidence="1">
    <location>
        <begin position="107"/>
        <end position="124"/>
    </location>
</feature>
<reference evidence="2 3" key="1">
    <citation type="submission" date="2016-10" db="EMBL/GenBank/DDBJ databases">
        <authorList>
            <person name="de Groot N.N."/>
        </authorList>
    </citation>
    <scope>NUCLEOTIDE SEQUENCE [LARGE SCALE GENOMIC DNA]</scope>
    <source>
        <strain evidence="2 3">KHGC13</strain>
    </source>
</reference>
<feature type="transmembrane region" description="Helical" evidence="1">
    <location>
        <begin position="136"/>
        <end position="156"/>
    </location>
</feature>
<feature type="transmembrane region" description="Helical" evidence="1">
    <location>
        <begin position="176"/>
        <end position="198"/>
    </location>
</feature>
<proteinExistence type="predicted"/>
<evidence type="ECO:0000313" key="2">
    <source>
        <dbReference type="EMBL" id="SFU68369.1"/>
    </source>
</evidence>
<feature type="transmembrane region" description="Helical" evidence="1">
    <location>
        <begin position="13"/>
        <end position="31"/>
    </location>
</feature>
<sequence length="207" mass="23176">MPYGSGEYKVYEILLMGAFYAFFGWILMRAVREVRLTLLGSGSLHPGKHDAKARSSRLLREKRSRRKISPNAGFLTGPVSAGCWTGSMITILIILPLQSRLPRTAGFFLTLVLMVLMSTMISFVGQETVRLRRGRLPMPFSARWAVLAGLAGFEAAYELQPHLKGILGALPLLLDWALLMLFYLPFVYQVLNMCLGIGGRRRKIADR</sequence>
<name>A0A1I7I5Y4_9FIRM</name>
<keyword evidence="3" id="KW-1185">Reference proteome</keyword>
<dbReference type="RefSeq" id="WP_090472036.1">
    <property type="nucleotide sequence ID" value="NZ_FOWF01000035.1"/>
</dbReference>